<sequence length="13" mass="1479">MPSMISWLGTTVR</sequence>
<dbReference type="Proteomes" id="UP000251960">
    <property type="component" value="Chromosome 4"/>
</dbReference>
<organism evidence="1">
    <name type="scientific">Zea mays</name>
    <name type="common">Maize</name>
    <dbReference type="NCBI Taxonomy" id="4577"/>
    <lineage>
        <taxon>Eukaryota</taxon>
        <taxon>Viridiplantae</taxon>
        <taxon>Streptophyta</taxon>
        <taxon>Embryophyta</taxon>
        <taxon>Tracheophyta</taxon>
        <taxon>Spermatophyta</taxon>
        <taxon>Magnoliopsida</taxon>
        <taxon>Liliopsida</taxon>
        <taxon>Poales</taxon>
        <taxon>Poaceae</taxon>
        <taxon>PACMAD clade</taxon>
        <taxon>Panicoideae</taxon>
        <taxon>Andropogonodae</taxon>
        <taxon>Andropogoneae</taxon>
        <taxon>Tripsacinae</taxon>
        <taxon>Zea</taxon>
    </lineage>
</organism>
<name>A0A3L6F730_MAIZE</name>
<proteinExistence type="predicted"/>
<reference evidence="1" key="1">
    <citation type="journal article" date="2018" name="Nat. Genet.">
        <title>Extensive intraspecific gene order and gene structural variations between Mo17 and other maize genomes.</title>
        <authorList>
            <person name="Sun S."/>
            <person name="Zhou Y."/>
            <person name="Chen J."/>
            <person name="Shi J."/>
            <person name="Zhao H."/>
            <person name="Zhao H."/>
            <person name="Song W."/>
            <person name="Zhang M."/>
            <person name="Cui Y."/>
            <person name="Dong X."/>
            <person name="Liu H."/>
            <person name="Ma X."/>
            <person name="Jiao Y."/>
            <person name="Wang B."/>
            <person name="Wei X."/>
            <person name="Stein J.C."/>
            <person name="Glaubitz J.C."/>
            <person name="Lu F."/>
            <person name="Yu G."/>
            <person name="Liang C."/>
            <person name="Fengler K."/>
            <person name="Li B."/>
            <person name="Rafalski A."/>
            <person name="Schnable P.S."/>
            <person name="Ware D.H."/>
            <person name="Buckler E.S."/>
            <person name="Lai J."/>
        </authorList>
    </citation>
    <scope>NUCLEOTIDE SEQUENCE [LARGE SCALE GENOMIC DNA]</scope>
    <source>
        <tissue evidence="1">Seedling</tissue>
    </source>
</reference>
<evidence type="ECO:0000313" key="1">
    <source>
        <dbReference type="EMBL" id="PWZ28966.1"/>
    </source>
</evidence>
<comment type="caution">
    <text evidence="1">The sequence shown here is derived from an EMBL/GenBank/DDBJ whole genome shotgun (WGS) entry which is preliminary data.</text>
</comment>
<protein>
    <submittedName>
        <fullName evidence="1">Uncharacterized protein</fullName>
    </submittedName>
</protein>
<dbReference type="EMBL" id="NCVQ01000005">
    <property type="protein sequence ID" value="PWZ28966.1"/>
    <property type="molecule type" value="Genomic_DNA"/>
</dbReference>
<gene>
    <name evidence="1" type="ORF">Zm00014a_002306</name>
</gene>
<accession>A0A3L6F730</accession>